<dbReference type="Proteomes" id="UP000325081">
    <property type="component" value="Unassembled WGS sequence"/>
</dbReference>
<keyword evidence="3" id="KW-1185">Reference proteome</keyword>
<feature type="region of interest" description="Disordered" evidence="1">
    <location>
        <begin position="200"/>
        <end position="235"/>
    </location>
</feature>
<dbReference type="AlphaFoldDB" id="A0A5A7QQ60"/>
<evidence type="ECO:0000256" key="1">
    <source>
        <dbReference type="SAM" id="MobiDB-lite"/>
    </source>
</evidence>
<feature type="compositionally biased region" description="Polar residues" evidence="1">
    <location>
        <begin position="208"/>
        <end position="217"/>
    </location>
</feature>
<sequence>MLETVQRVRLVLHQKEESMQEECTRPQRARVPETVACRVNGGSLALEIMVVDFEERAESSLVAGYNFRPSFSSPFFFNSVLLRAGSPIATITSRTLRAHLSHAIGSISTGNACRFGEISHQRPDHRQSGINRPSQHQAAPIRNHRVGVHRPWWHLLNNSVLLRAGSPIATITSRTLRAHLSHAIGSISTGNACRFGEISHQRPDHRQSGINRPSQHQAAPIRNHRVGVHRPGGTS</sequence>
<organism evidence="2 3">
    <name type="scientific">Striga asiatica</name>
    <name type="common">Asiatic witchweed</name>
    <name type="synonym">Buchnera asiatica</name>
    <dbReference type="NCBI Taxonomy" id="4170"/>
    <lineage>
        <taxon>Eukaryota</taxon>
        <taxon>Viridiplantae</taxon>
        <taxon>Streptophyta</taxon>
        <taxon>Embryophyta</taxon>
        <taxon>Tracheophyta</taxon>
        <taxon>Spermatophyta</taxon>
        <taxon>Magnoliopsida</taxon>
        <taxon>eudicotyledons</taxon>
        <taxon>Gunneridae</taxon>
        <taxon>Pentapetalae</taxon>
        <taxon>asterids</taxon>
        <taxon>lamiids</taxon>
        <taxon>Lamiales</taxon>
        <taxon>Orobanchaceae</taxon>
        <taxon>Buchnereae</taxon>
        <taxon>Striga</taxon>
    </lineage>
</organism>
<accession>A0A5A7QQ60</accession>
<reference evidence="3" key="1">
    <citation type="journal article" date="2019" name="Curr. Biol.">
        <title>Genome Sequence of Striga asiatica Provides Insight into the Evolution of Plant Parasitism.</title>
        <authorList>
            <person name="Yoshida S."/>
            <person name="Kim S."/>
            <person name="Wafula E.K."/>
            <person name="Tanskanen J."/>
            <person name="Kim Y.M."/>
            <person name="Honaas L."/>
            <person name="Yang Z."/>
            <person name="Spallek T."/>
            <person name="Conn C.E."/>
            <person name="Ichihashi Y."/>
            <person name="Cheong K."/>
            <person name="Cui S."/>
            <person name="Der J.P."/>
            <person name="Gundlach H."/>
            <person name="Jiao Y."/>
            <person name="Hori C."/>
            <person name="Ishida J.K."/>
            <person name="Kasahara H."/>
            <person name="Kiba T."/>
            <person name="Kim M.S."/>
            <person name="Koo N."/>
            <person name="Laohavisit A."/>
            <person name="Lee Y.H."/>
            <person name="Lumba S."/>
            <person name="McCourt P."/>
            <person name="Mortimer J.C."/>
            <person name="Mutuku J.M."/>
            <person name="Nomura T."/>
            <person name="Sasaki-Sekimoto Y."/>
            <person name="Seto Y."/>
            <person name="Wang Y."/>
            <person name="Wakatake T."/>
            <person name="Sakakibara H."/>
            <person name="Demura T."/>
            <person name="Yamaguchi S."/>
            <person name="Yoneyama K."/>
            <person name="Manabe R.I."/>
            <person name="Nelson D.C."/>
            <person name="Schulman A.H."/>
            <person name="Timko M.P."/>
            <person name="dePamphilis C.W."/>
            <person name="Choi D."/>
            <person name="Shirasu K."/>
        </authorList>
    </citation>
    <scope>NUCLEOTIDE SEQUENCE [LARGE SCALE GENOMIC DNA]</scope>
    <source>
        <strain evidence="3">cv. UVA1</strain>
    </source>
</reference>
<feature type="region of interest" description="Disordered" evidence="1">
    <location>
        <begin position="120"/>
        <end position="139"/>
    </location>
</feature>
<protein>
    <submittedName>
        <fullName evidence="2">Myb domain protein 112</fullName>
    </submittedName>
</protein>
<dbReference type="EMBL" id="BKCP01007760">
    <property type="protein sequence ID" value="GER47209.1"/>
    <property type="molecule type" value="Genomic_DNA"/>
</dbReference>
<feature type="compositionally biased region" description="Polar residues" evidence="1">
    <location>
        <begin position="128"/>
        <end position="137"/>
    </location>
</feature>
<evidence type="ECO:0000313" key="2">
    <source>
        <dbReference type="EMBL" id="GER47209.1"/>
    </source>
</evidence>
<proteinExistence type="predicted"/>
<comment type="caution">
    <text evidence="2">The sequence shown here is derived from an EMBL/GenBank/DDBJ whole genome shotgun (WGS) entry which is preliminary data.</text>
</comment>
<feature type="non-terminal residue" evidence="2">
    <location>
        <position position="235"/>
    </location>
</feature>
<evidence type="ECO:0000313" key="3">
    <source>
        <dbReference type="Proteomes" id="UP000325081"/>
    </source>
</evidence>
<name>A0A5A7QQ60_STRAF</name>
<gene>
    <name evidence="2" type="ORF">STAS_24291</name>
</gene>